<reference evidence="8 9" key="1">
    <citation type="submission" date="2015-07" db="EMBL/GenBank/DDBJ databases">
        <authorList>
            <person name="Voget S."/>
            <person name="Dogs M."/>
            <person name="Brinkhoff T.H."/>
            <person name="Daniel R."/>
        </authorList>
    </citation>
    <scope>NUCLEOTIDE SEQUENCE [LARGE SCALE GENOMIC DNA]</scope>
    <source>
        <strain evidence="8 9">B14</strain>
    </source>
</reference>
<protein>
    <recommendedName>
        <fullName evidence="3">Replication-associated recombination protein A</fullName>
    </recommendedName>
</protein>
<evidence type="ECO:0000256" key="1">
    <source>
        <dbReference type="ARBA" id="ARBA00002393"/>
    </source>
</evidence>
<dbReference type="PANTHER" id="PTHR13779:SF7">
    <property type="entry name" value="ATPASE WRNIP1"/>
    <property type="match status" value="1"/>
</dbReference>
<evidence type="ECO:0000256" key="5">
    <source>
        <dbReference type="ARBA" id="ARBA00022840"/>
    </source>
</evidence>
<keyword evidence="9" id="KW-1185">Reference proteome</keyword>
<dbReference type="InterPro" id="IPR051314">
    <property type="entry name" value="AAA_ATPase_RarA/MGS1/WRNIP1"/>
</dbReference>
<comment type="similarity">
    <text evidence="2">Belongs to the AAA ATPase family. RarA/MGS1/WRNIP1 subfamily.</text>
</comment>
<keyword evidence="4" id="KW-0547">Nucleotide-binding</keyword>
<dbReference type="CDD" id="cd18139">
    <property type="entry name" value="HLD_clamp_RarA"/>
    <property type="match status" value="1"/>
</dbReference>
<dbReference type="CDD" id="cd00009">
    <property type="entry name" value="AAA"/>
    <property type="match status" value="1"/>
</dbReference>
<evidence type="ECO:0000256" key="2">
    <source>
        <dbReference type="ARBA" id="ARBA00008959"/>
    </source>
</evidence>
<comment type="function">
    <text evidence="1">DNA-dependent ATPase that plays important roles in cellular responses to stalled DNA replication processes.</text>
</comment>
<dbReference type="SUPFAM" id="SSF52540">
    <property type="entry name" value="P-loop containing nucleoside triphosphate hydrolases"/>
    <property type="match status" value="1"/>
</dbReference>
<dbReference type="InterPro" id="IPR021886">
    <property type="entry name" value="MgsA_C"/>
</dbReference>
<feature type="domain" description="AAA+ ATPase" evidence="7">
    <location>
        <begin position="97"/>
        <end position="213"/>
    </location>
</feature>
<evidence type="ECO:0000313" key="9">
    <source>
        <dbReference type="Proteomes" id="UP001318682"/>
    </source>
</evidence>
<name>A0ABZ2BYM8_9RHOB</name>
<evidence type="ECO:0000313" key="8">
    <source>
        <dbReference type="EMBL" id="WVX50305.1"/>
    </source>
</evidence>
<feature type="region of interest" description="Disordered" evidence="6">
    <location>
        <begin position="1"/>
        <end position="25"/>
    </location>
</feature>
<dbReference type="Gene3D" id="1.10.3710.10">
    <property type="entry name" value="DNA polymerase III clamp loader subunits, C-terminal domain"/>
    <property type="match status" value="1"/>
</dbReference>
<keyword evidence="5" id="KW-0067">ATP-binding</keyword>
<dbReference type="InterPro" id="IPR032423">
    <property type="entry name" value="AAA_assoc_2"/>
</dbReference>
<dbReference type="Pfam" id="PF00004">
    <property type="entry name" value="AAA"/>
    <property type="match status" value="1"/>
</dbReference>
<evidence type="ECO:0000256" key="6">
    <source>
        <dbReference type="SAM" id="MobiDB-lite"/>
    </source>
</evidence>
<proteinExistence type="inferred from homology"/>
<dbReference type="InterPro" id="IPR003959">
    <property type="entry name" value="ATPase_AAA_core"/>
</dbReference>
<dbReference type="SUPFAM" id="SSF48019">
    <property type="entry name" value="post-AAA+ oligomerization domain-like"/>
    <property type="match status" value="1"/>
</dbReference>
<evidence type="ECO:0000256" key="4">
    <source>
        <dbReference type="ARBA" id="ARBA00022741"/>
    </source>
</evidence>
<dbReference type="InterPro" id="IPR003593">
    <property type="entry name" value="AAA+_ATPase"/>
</dbReference>
<sequence length="481" mass="53052">MRDLGTDPNMPSFSSHQRPLLPKPNNAQFPILQYWNRTSAMSDLFDDLANTSEPAAAEAGDRPLADRMRPARLDDVIGQDHLLAADAPLGAMLAANTLSSLIFWGPPGVGKTTIARLLADASERAFVQISAIFSGVSELRKVFDAAKTRRRIGQGTLLFVDEIHRFNKAQQDGFLPHMEDGTIVLVGATTENPSFELNSALLSRAQVLVLRRLETPALEKLMSRAEQMLGKQLPLTPDARTALVNMADGDGRAVLNLIEQTATITNDAPLGPAELAKRLQRRAAQYDKSGDGHYNLISALHKSVRGSDPDAALYWLARMLTAGEDPRFLARRITRMAVEDIGLADPQANRLCLDAWATYERLGSPEGELALAQAVIYLALAPKSNAAYVAYKQAMKLAKQTGSEPPPKHILNAPTGLMKEEGYGQGYAYDHDAEDGFSGQHYFPDDMERVALYAPPERGYEREMKKRVAYFEKLRQKRQNK</sequence>
<evidence type="ECO:0000256" key="3">
    <source>
        <dbReference type="ARBA" id="ARBA00020776"/>
    </source>
</evidence>
<accession>A0ABZ2BYM8</accession>
<dbReference type="Proteomes" id="UP001318682">
    <property type="component" value="Chromosome"/>
</dbReference>
<organism evidence="8 9">
    <name type="scientific">Roseobacter fucihabitans</name>
    <dbReference type="NCBI Taxonomy" id="1537242"/>
    <lineage>
        <taxon>Bacteria</taxon>
        <taxon>Pseudomonadati</taxon>
        <taxon>Pseudomonadota</taxon>
        <taxon>Alphaproteobacteria</taxon>
        <taxon>Rhodobacterales</taxon>
        <taxon>Roseobacteraceae</taxon>
        <taxon>Roseobacter</taxon>
    </lineage>
</organism>
<dbReference type="SMART" id="SM00382">
    <property type="entry name" value="AAA"/>
    <property type="match status" value="1"/>
</dbReference>
<dbReference type="Gene3D" id="3.40.50.300">
    <property type="entry name" value="P-loop containing nucleotide triphosphate hydrolases"/>
    <property type="match status" value="1"/>
</dbReference>
<dbReference type="EMBL" id="CP143423">
    <property type="protein sequence ID" value="WVX50305.1"/>
    <property type="molecule type" value="Genomic_DNA"/>
</dbReference>
<reference evidence="9" key="2">
    <citation type="submission" date="2024-01" db="EMBL/GenBank/DDBJ databases">
        <title>Roseobacter fucihabitans sp. nov., isolated from the brown alga Fucus spiralis.</title>
        <authorList>
            <person name="Hahnke S."/>
            <person name="Berger M."/>
            <person name="Schlingloff A."/>
            <person name="Athale I."/>
            <person name="Neumann-Schaal M."/>
            <person name="Adenaya A."/>
            <person name="Poehlein A."/>
            <person name="Daniel R."/>
            <person name="Pertersen J."/>
            <person name="Brinkhoff T."/>
        </authorList>
    </citation>
    <scope>NUCLEOTIDE SEQUENCE [LARGE SCALE GENOMIC DNA]</scope>
    <source>
        <strain evidence="9">B14</strain>
    </source>
</reference>
<dbReference type="InterPro" id="IPR008921">
    <property type="entry name" value="DNA_pol3_clamp-load_cplx_C"/>
</dbReference>
<dbReference type="InterPro" id="IPR027417">
    <property type="entry name" value="P-loop_NTPase"/>
</dbReference>
<dbReference type="Gene3D" id="1.20.272.10">
    <property type="match status" value="1"/>
</dbReference>
<gene>
    <name evidence="8" type="primary">rarA</name>
    <name evidence="8" type="ORF">ROLI_034020</name>
</gene>
<evidence type="ECO:0000259" key="7">
    <source>
        <dbReference type="SMART" id="SM00382"/>
    </source>
</evidence>
<dbReference type="Gene3D" id="1.10.8.60">
    <property type="match status" value="1"/>
</dbReference>
<dbReference type="PANTHER" id="PTHR13779">
    <property type="entry name" value="WERNER HELICASE-INTERACTING PROTEIN 1 FAMILY MEMBER"/>
    <property type="match status" value="1"/>
</dbReference>
<dbReference type="Pfam" id="PF16193">
    <property type="entry name" value="AAA_assoc_2"/>
    <property type="match status" value="1"/>
</dbReference>
<dbReference type="Pfam" id="PF12002">
    <property type="entry name" value="MgsA_C"/>
    <property type="match status" value="1"/>
</dbReference>